<gene>
    <name evidence="1" type="ORF">LENED_009392</name>
</gene>
<reference evidence="1 2" key="1">
    <citation type="submission" date="2016-08" db="EMBL/GenBank/DDBJ databases">
        <authorList>
            <consortium name="Lentinula edodes genome sequencing consortium"/>
            <person name="Sakamoto Y."/>
            <person name="Nakade K."/>
            <person name="Sato S."/>
            <person name="Yoshida Y."/>
            <person name="Miyazaki K."/>
            <person name="Natsume S."/>
            <person name="Konno N."/>
        </authorList>
    </citation>
    <scope>NUCLEOTIDE SEQUENCE [LARGE SCALE GENOMIC DNA]</scope>
    <source>
        <strain evidence="1 2">NBRC 111202</strain>
    </source>
</reference>
<name>A0A1Q3EJM4_LENED</name>
<keyword evidence="2" id="KW-1185">Reference proteome</keyword>
<proteinExistence type="predicted"/>
<organism evidence="1 2">
    <name type="scientific">Lentinula edodes</name>
    <name type="common">Shiitake mushroom</name>
    <name type="synonym">Lentinus edodes</name>
    <dbReference type="NCBI Taxonomy" id="5353"/>
    <lineage>
        <taxon>Eukaryota</taxon>
        <taxon>Fungi</taxon>
        <taxon>Dikarya</taxon>
        <taxon>Basidiomycota</taxon>
        <taxon>Agaricomycotina</taxon>
        <taxon>Agaricomycetes</taxon>
        <taxon>Agaricomycetidae</taxon>
        <taxon>Agaricales</taxon>
        <taxon>Marasmiineae</taxon>
        <taxon>Omphalotaceae</taxon>
        <taxon>Lentinula</taxon>
    </lineage>
</organism>
<keyword evidence="1" id="KW-0503">Monooxygenase</keyword>
<reference evidence="1 2" key="2">
    <citation type="submission" date="2017-02" db="EMBL/GenBank/DDBJ databases">
        <title>A genome survey and senescence transcriptome analysis in Lentinula edodes.</title>
        <authorList>
            <person name="Sakamoto Y."/>
            <person name="Nakade K."/>
            <person name="Sato S."/>
            <person name="Yoshida Y."/>
            <person name="Miyazaki K."/>
            <person name="Natsume S."/>
            <person name="Konno N."/>
        </authorList>
    </citation>
    <scope>NUCLEOTIDE SEQUENCE [LARGE SCALE GENOMIC DNA]</scope>
    <source>
        <strain evidence="1 2">NBRC 111202</strain>
    </source>
</reference>
<dbReference type="AlphaFoldDB" id="A0A1Q3EJM4"/>
<protein>
    <submittedName>
        <fullName evidence="1">Dimethylaniline monooxygenase</fullName>
    </submittedName>
</protein>
<dbReference type="Proteomes" id="UP000188533">
    <property type="component" value="Unassembled WGS sequence"/>
</dbReference>
<dbReference type="EMBL" id="BDGU01000436">
    <property type="protein sequence ID" value="GAW07403.1"/>
    <property type="molecule type" value="Genomic_DNA"/>
</dbReference>
<evidence type="ECO:0000313" key="2">
    <source>
        <dbReference type="Proteomes" id="UP000188533"/>
    </source>
</evidence>
<comment type="caution">
    <text evidence="1">The sequence shown here is derived from an EMBL/GenBank/DDBJ whole genome shotgun (WGS) entry which is preliminary data.</text>
</comment>
<sequence>MRDINRTGLERYVQSFASPYEALDVGRFAFNSPYGVEGTSIFKIRWWEEDFDAIVIASGRFTAPNTLDILGLSSQWSVLVILANLFPYDSDVYCSLWEMHLSSRETFRLFQNRNHFITLGYRESPLAMLSFSMVRYHTDSTGINYISHLIPQGYRYSFPFLPQCIDTSRCTNGTAPIQGTKVQSTSTSTNILYRRTDDWVH</sequence>
<accession>A0A1Q3EJM4</accession>
<dbReference type="GO" id="GO:0004497">
    <property type="term" value="F:monooxygenase activity"/>
    <property type="evidence" value="ECO:0007669"/>
    <property type="project" value="UniProtKB-KW"/>
</dbReference>
<evidence type="ECO:0000313" key="1">
    <source>
        <dbReference type="EMBL" id="GAW07403.1"/>
    </source>
</evidence>
<keyword evidence="1" id="KW-0560">Oxidoreductase</keyword>